<feature type="region of interest" description="Disordered" evidence="1">
    <location>
        <begin position="502"/>
        <end position="542"/>
    </location>
</feature>
<proteinExistence type="predicted"/>
<dbReference type="EMBL" id="JAVRBK010000004">
    <property type="protein sequence ID" value="KAK5644689.1"/>
    <property type="molecule type" value="Genomic_DNA"/>
</dbReference>
<accession>A0AAN7VJD6</accession>
<feature type="region of interest" description="Disordered" evidence="1">
    <location>
        <begin position="28"/>
        <end position="214"/>
    </location>
</feature>
<evidence type="ECO:0000256" key="1">
    <source>
        <dbReference type="SAM" id="MobiDB-lite"/>
    </source>
</evidence>
<name>A0AAN7VJD6_9COLE</name>
<protein>
    <submittedName>
        <fullName evidence="3">Uncharacterized protein</fullName>
    </submittedName>
</protein>
<feature type="compositionally biased region" description="Low complexity" evidence="1">
    <location>
        <begin position="151"/>
        <end position="162"/>
    </location>
</feature>
<dbReference type="Proteomes" id="UP001329430">
    <property type="component" value="Chromosome 4"/>
</dbReference>
<feature type="compositionally biased region" description="Low complexity" evidence="1">
    <location>
        <begin position="38"/>
        <end position="54"/>
    </location>
</feature>
<feature type="compositionally biased region" description="Polar residues" evidence="1">
    <location>
        <begin position="121"/>
        <end position="150"/>
    </location>
</feature>
<feature type="signal peptide" evidence="2">
    <location>
        <begin position="1"/>
        <end position="25"/>
    </location>
</feature>
<feature type="chain" id="PRO_5043039153" evidence="2">
    <location>
        <begin position="26"/>
        <end position="542"/>
    </location>
</feature>
<feature type="region of interest" description="Disordered" evidence="1">
    <location>
        <begin position="237"/>
        <end position="268"/>
    </location>
</feature>
<sequence length="542" mass="57050">MVLKVKIRLLLHVCLIALLFTLCEGKRGGGGRRGGTYRGSSSVWSKSKQSQSGSNYDLYNSRGKSKNQPQPEVAKKATAPVDTPKASAPPAPPKNNDAKQTSGAFLDQEKNHNQQKPIGWDTQNKNNPTNTHQQPIGWNVNSDSGSVNKQSVSSLGSSNSGNPSPPYSPGTGQHSYGNPPPYSPSTGQHNYGNPPAYSPGAGQSNYGQPPAYSPGINYGNSPPYSYGAGQHAYGNPPAYGSGIPQQNFGTPYGPGYSNQYNPHQTVPNYGGGSYNPYGGGYGAQNTGGLGSLFGGNKYGGYGGFGGHGVGGYGQKFGGGFGSGFGKNAYRNLAIGLLVWNLVSGFTRRPYYVYNYYNNPEKVPQEIPLPANAIVMCPENITTLCAPNTLPLCTTQQSIYCVALAQQTVPCGENSTMKCVNSTVTCNESDDDNCKEFKNKTETNTVSVPCVSSVTVTGNVSESAIPLVNTGNSTNFCVTTMAIPQPDEDIKKSEELKCSSNSTEVDQATCPGGPTNPLMPVGISLNSTTSSTSGSNETYPLAM</sequence>
<evidence type="ECO:0000313" key="3">
    <source>
        <dbReference type="EMBL" id="KAK5644689.1"/>
    </source>
</evidence>
<feature type="compositionally biased region" description="Low complexity" evidence="1">
    <location>
        <begin position="523"/>
        <end position="542"/>
    </location>
</feature>
<evidence type="ECO:0000313" key="4">
    <source>
        <dbReference type="Proteomes" id="UP001329430"/>
    </source>
</evidence>
<keyword evidence="2" id="KW-0732">Signal</keyword>
<evidence type="ECO:0000256" key="2">
    <source>
        <dbReference type="SAM" id="SignalP"/>
    </source>
</evidence>
<gene>
    <name evidence="3" type="ORF">RI129_005989</name>
</gene>
<organism evidence="3 4">
    <name type="scientific">Pyrocoelia pectoralis</name>
    <dbReference type="NCBI Taxonomy" id="417401"/>
    <lineage>
        <taxon>Eukaryota</taxon>
        <taxon>Metazoa</taxon>
        <taxon>Ecdysozoa</taxon>
        <taxon>Arthropoda</taxon>
        <taxon>Hexapoda</taxon>
        <taxon>Insecta</taxon>
        <taxon>Pterygota</taxon>
        <taxon>Neoptera</taxon>
        <taxon>Endopterygota</taxon>
        <taxon>Coleoptera</taxon>
        <taxon>Polyphaga</taxon>
        <taxon>Elateriformia</taxon>
        <taxon>Elateroidea</taxon>
        <taxon>Lampyridae</taxon>
        <taxon>Lampyrinae</taxon>
        <taxon>Pyrocoelia</taxon>
    </lineage>
</organism>
<dbReference type="AlphaFoldDB" id="A0AAN7VJD6"/>
<feature type="compositionally biased region" description="Polar residues" evidence="1">
    <location>
        <begin position="256"/>
        <end position="266"/>
    </location>
</feature>
<keyword evidence="4" id="KW-1185">Reference proteome</keyword>
<comment type="caution">
    <text evidence="3">The sequence shown here is derived from an EMBL/GenBank/DDBJ whole genome shotgun (WGS) entry which is preliminary data.</text>
</comment>
<reference evidence="3 4" key="1">
    <citation type="journal article" date="2024" name="Insects">
        <title>An Improved Chromosome-Level Genome Assembly of the Firefly Pyrocoelia pectoralis.</title>
        <authorList>
            <person name="Fu X."/>
            <person name="Meyer-Rochow V.B."/>
            <person name="Ballantyne L."/>
            <person name="Zhu X."/>
        </authorList>
    </citation>
    <scope>NUCLEOTIDE SEQUENCE [LARGE SCALE GENOMIC DNA]</scope>
    <source>
        <strain evidence="3">XCY_ONT2</strain>
    </source>
</reference>